<name>A0ABR7VD68_9FLAO</name>
<evidence type="ECO:0000313" key="2">
    <source>
        <dbReference type="Proteomes" id="UP000598350"/>
    </source>
</evidence>
<evidence type="ECO:0000313" key="1">
    <source>
        <dbReference type="EMBL" id="MBD0850198.1"/>
    </source>
</evidence>
<evidence type="ECO:0008006" key="3">
    <source>
        <dbReference type="Google" id="ProtNLM"/>
    </source>
</evidence>
<dbReference type="EMBL" id="JABTCG010000002">
    <property type="protein sequence ID" value="MBD0850198.1"/>
    <property type="molecule type" value="Genomic_DNA"/>
</dbReference>
<accession>A0ABR7VD68</accession>
<dbReference type="Proteomes" id="UP000598350">
    <property type="component" value="Unassembled WGS sequence"/>
</dbReference>
<organism evidence="1 2">
    <name type="scientific">Maribacter arenosus</name>
    <dbReference type="NCBI Taxonomy" id="1854708"/>
    <lineage>
        <taxon>Bacteria</taxon>
        <taxon>Pseudomonadati</taxon>
        <taxon>Bacteroidota</taxon>
        <taxon>Flavobacteriia</taxon>
        <taxon>Flavobacteriales</taxon>
        <taxon>Flavobacteriaceae</taxon>
        <taxon>Maribacter</taxon>
    </lineage>
</organism>
<sequence>MNKIKEVVYDEHLHFEHEHWMSELDFWESELKSFNNRLSELVTRWTKKEVLKQLEHFQNEFILHGSVIDDLKETIEEHEASIAGHNLTGNKSLDVALVKRHFEFREKIDKQRKIYTDLKKEFFRFLSKYM</sequence>
<dbReference type="RefSeq" id="WP_188313336.1">
    <property type="nucleotide sequence ID" value="NZ_JABTCG010000002.1"/>
</dbReference>
<keyword evidence="2" id="KW-1185">Reference proteome</keyword>
<gene>
    <name evidence="1" type="ORF">HPE63_05905</name>
</gene>
<reference evidence="1 2" key="1">
    <citation type="submission" date="2020-05" db="EMBL/GenBank/DDBJ databases">
        <title>The draft genome sequence of Maribacter arenosus CAU 1321.</title>
        <authorList>
            <person name="Mu L."/>
        </authorList>
    </citation>
    <scope>NUCLEOTIDE SEQUENCE [LARGE SCALE GENOMIC DNA]</scope>
    <source>
        <strain evidence="1 2">CAU 1321</strain>
    </source>
</reference>
<comment type="caution">
    <text evidence="1">The sequence shown here is derived from an EMBL/GenBank/DDBJ whole genome shotgun (WGS) entry which is preliminary data.</text>
</comment>
<proteinExistence type="predicted"/>
<protein>
    <recommendedName>
        <fullName evidence="3">Hemerythrin HHE cation binding domain-containing protein</fullName>
    </recommendedName>
</protein>